<comment type="function">
    <text evidence="5">Repairs 3'-OH/5'-PO4 nicks in duplex RNA or RNA:DNA hybrid in which the broken 3'-OH strand is RNA. The nick ligation reaction entails three nucleotidyl transfer steps. In the first step, the RNA ligase reacts with ATP in the absence of nucleic acid to form a covalent ligase-AMP intermediate and release pyrophosphate. In step 2, the ligase-AMP binds to the nicked duplex nucleic acid and transfers the adenylate to the 5'-PO4 terminus to form an adenylylated nicked intermediate. In step 3, the RNA ligase directs the attack of the nick 3'-OH on the 5'-phosphoanhydride linkage, resulting in a repaired 3' - 5' phosphodiester and release of AMP.</text>
</comment>
<evidence type="ECO:0000259" key="6">
    <source>
        <dbReference type="Pfam" id="PF09414"/>
    </source>
</evidence>
<feature type="binding site" evidence="5">
    <location>
        <position position="205"/>
    </location>
    <ligand>
        <name>Mg(2+)</name>
        <dbReference type="ChEBI" id="CHEBI:18420"/>
        <label>1</label>
    </ligand>
</feature>
<dbReference type="GO" id="GO:0003972">
    <property type="term" value="F:RNA ligase (ATP) activity"/>
    <property type="evidence" value="ECO:0007669"/>
    <property type="project" value="UniProtKB-UniRule"/>
</dbReference>
<keyword evidence="1 5" id="KW-0436">Ligase</keyword>
<keyword evidence="5" id="KW-0479">Metal-binding</keyword>
<dbReference type="GeneID" id="26638092"/>
<keyword evidence="3 5" id="KW-0067">ATP-binding</keyword>
<comment type="caution">
    <text evidence="5">Lacks conserved residue(s) required for the propagation of feature annotation.</text>
</comment>
<dbReference type="OrthoDB" id="15759at10239"/>
<dbReference type="InterPro" id="IPR012647">
    <property type="entry name" value="RNA_lig_RNL2"/>
</dbReference>
<protein>
    <recommendedName>
        <fullName evidence="5">RNA ligase 2</fullName>
        <ecNumber evidence="5">6.5.1.3</ecNumber>
    </recommendedName>
    <alternativeName>
        <fullName evidence="5">Rnl2</fullName>
    </alternativeName>
</protein>
<dbReference type="InterPro" id="IPR044263">
    <property type="entry name" value="Rnl2_vir"/>
</dbReference>
<reference evidence="8 9" key="1">
    <citation type="journal article" date="2015" name="Plant Pathol. J.">
        <title>Isolation and Genomic Characterization of the T4-Like Bacteriophage PM2 Infecting Pectobacterium carotovorum subsp. carotovorum.</title>
        <authorList>
            <person name="Lim J.A."/>
            <person name="Lee D.H."/>
            <person name="Heu S."/>
        </authorList>
    </citation>
    <scope>NUCLEOTIDE SEQUENCE [LARGE SCALE GENOMIC DNA]</scope>
</reference>
<gene>
    <name evidence="8" type="ORF">PM2_199</name>
</gene>
<evidence type="ECO:0000259" key="7">
    <source>
        <dbReference type="Pfam" id="PF18043"/>
    </source>
</evidence>
<comment type="catalytic activity">
    <reaction evidence="4 5">
        <text>ATP + (ribonucleotide)n-3'-hydroxyl + 5'-phospho-(ribonucleotide)m = (ribonucleotide)n+m + AMP + diphosphate.</text>
        <dbReference type="EC" id="6.5.1.3"/>
    </reaction>
</comment>
<keyword evidence="9" id="KW-1185">Reference proteome</keyword>
<feature type="active site" description="N6-AMP-lysine intermediate" evidence="5">
    <location>
        <position position="36"/>
    </location>
</feature>
<dbReference type="Gene3D" id="1.10.10.1810">
    <property type="entry name" value="RNA ligase"/>
    <property type="match status" value="1"/>
</dbReference>
<name>A0A0A0Q0K7_9CAUD</name>
<dbReference type="InterPro" id="IPR040609">
    <property type="entry name" value="Rnl2_C"/>
</dbReference>
<evidence type="ECO:0000313" key="9">
    <source>
        <dbReference type="Proteomes" id="UP000030739"/>
    </source>
</evidence>
<dbReference type="EMBL" id="KF835987">
    <property type="protein sequence ID" value="AHY25161.1"/>
    <property type="molecule type" value="Genomic_DNA"/>
</dbReference>
<feature type="binding site" evidence="5">
    <location>
        <position position="41"/>
    </location>
    <ligand>
        <name>AMP</name>
        <dbReference type="ChEBI" id="CHEBI:456215"/>
    </ligand>
</feature>
<evidence type="ECO:0000313" key="8">
    <source>
        <dbReference type="EMBL" id="AHY25161.1"/>
    </source>
</evidence>
<evidence type="ECO:0000256" key="1">
    <source>
        <dbReference type="ARBA" id="ARBA00022598"/>
    </source>
</evidence>
<feature type="binding site" evidence="5">
    <location>
        <position position="228"/>
    </location>
    <ligand>
        <name>AMP</name>
        <dbReference type="ChEBI" id="CHEBI:456215"/>
    </ligand>
</feature>
<comment type="domain">
    <text evidence="5">The adenylyltransferase domain in the N-terminus performs step 1 and step 3 reactions. The C-terminus domain is required for step 2 of the ligation pathway.</text>
</comment>
<feature type="binding site" evidence="5">
    <location>
        <position position="56"/>
    </location>
    <ligand>
        <name>AMP</name>
        <dbReference type="ChEBI" id="CHEBI:456215"/>
    </ligand>
</feature>
<evidence type="ECO:0000256" key="3">
    <source>
        <dbReference type="ARBA" id="ARBA00022840"/>
    </source>
</evidence>
<feature type="binding site" evidence="5">
    <location>
        <position position="37"/>
    </location>
    <ligand>
        <name>AMP</name>
        <dbReference type="ChEBI" id="CHEBI:456215"/>
    </ligand>
</feature>
<evidence type="ECO:0000256" key="2">
    <source>
        <dbReference type="ARBA" id="ARBA00022741"/>
    </source>
</evidence>
<dbReference type="HAMAP" id="MF_04150">
    <property type="entry name" value="RNALIG2_T4"/>
    <property type="match status" value="1"/>
</dbReference>
<keyword evidence="5" id="KW-0460">Magnesium</keyword>
<dbReference type="InterPro" id="IPR041948">
    <property type="entry name" value="Rnl1/2_C_sf"/>
</dbReference>
<dbReference type="GO" id="GO:0005524">
    <property type="term" value="F:ATP binding"/>
    <property type="evidence" value="ECO:0007669"/>
    <property type="project" value="UniProtKB-UniRule"/>
</dbReference>
<accession>A0A0A0Q0K7</accession>
<evidence type="ECO:0000256" key="5">
    <source>
        <dbReference type="HAMAP-Rule" id="MF_04150"/>
    </source>
</evidence>
<feature type="binding site" evidence="5">
    <location>
        <position position="101"/>
    </location>
    <ligand>
        <name>AMP</name>
        <dbReference type="ChEBI" id="CHEBI:456215"/>
    </ligand>
</feature>
<dbReference type="Gene3D" id="3.30.470.30">
    <property type="entry name" value="DNA ligase/mRNA capping enzyme"/>
    <property type="match status" value="1"/>
</dbReference>
<dbReference type="Pfam" id="PF18043">
    <property type="entry name" value="T4_Rnl2_C"/>
    <property type="match status" value="1"/>
</dbReference>
<keyword evidence="2 5" id="KW-0547">Nucleotide-binding</keyword>
<evidence type="ECO:0000256" key="4">
    <source>
        <dbReference type="ARBA" id="ARBA00034038"/>
    </source>
</evidence>
<feature type="binding site" evidence="5">
    <location>
        <position position="226"/>
    </location>
    <ligand>
        <name>AMP</name>
        <dbReference type="ChEBI" id="CHEBI:456215"/>
    </ligand>
</feature>
<feature type="binding site" evidence="5">
    <location>
        <position position="35"/>
    </location>
    <ligand>
        <name>AMP</name>
        <dbReference type="ChEBI" id="CHEBI:456215"/>
    </ligand>
</feature>
<proteinExistence type="inferred from homology"/>
<dbReference type="RefSeq" id="YP_009211620.1">
    <property type="nucleotide sequence ID" value="NC_028940.1"/>
</dbReference>
<comment type="similarity">
    <text evidence="5">Belongs to the RNA ligase 2 family.</text>
</comment>
<comment type="cofactor">
    <cofactor evidence="5">
        <name>Mg(2+)</name>
        <dbReference type="ChEBI" id="CHEBI:18420"/>
    </cofactor>
    <cofactor evidence="5">
        <name>Mn(2+)</name>
        <dbReference type="ChEBI" id="CHEBI:29035"/>
    </cofactor>
    <text evidence="5">Binds 2 magnesium ions that may perform the catalytic activity via a two-metal mechanism.</text>
</comment>
<dbReference type="SUPFAM" id="SSF56091">
    <property type="entry name" value="DNA ligase/mRNA capping enzyme, catalytic domain"/>
    <property type="match status" value="1"/>
</dbReference>
<feature type="domain" description="RNA ligase 2 C-terminal" evidence="7">
    <location>
        <begin position="247"/>
        <end position="323"/>
    </location>
</feature>
<dbReference type="EC" id="6.5.1.3" evidence="5"/>
<dbReference type="Gene3D" id="3.30.1490.70">
    <property type="match status" value="1"/>
</dbReference>
<sequence length="336" mass="38433">MFEGYSSLENHYNGKFIERVRSNGYDTSHQWVAREKIHGTNFSVILTKDSITPCKRSGPIQPAETFFGYDIIMAKYSESFKSIQEDLAKSDQIASVQIFGEFAGDGIQKGVDYGKKDFYTFDVLVKYTDNRHSTFLDDVAMETFILRYKLKVAPLLGRGTFEDLIKTPNEFQIITHRYNSMYKADPHKANTREWELELPSDNICEGYVLKTCFPTFLPNGSRVAIKCKNSKFSEKAKSDRLIKPKAELSEIDTDVLQKFSEYVTENRVNNVISKIGTVTHKDFGKVMGWTIQDIFVEAAREGLELIHAENPDIVKKELTRLVQDMLRPAWVGLVNS</sequence>
<dbReference type="NCBIfam" id="TIGR02307">
    <property type="entry name" value="RNA_lig_RNL2"/>
    <property type="match status" value="1"/>
</dbReference>
<dbReference type="Proteomes" id="UP000030739">
    <property type="component" value="Segment"/>
</dbReference>
<keyword evidence="5" id="KW-0692">RNA repair</keyword>
<dbReference type="Pfam" id="PF09414">
    <property type="entry name" value="RNA_ligase"/>
    <property type="match status" value="1"/>
</dbReference>
<organism evidence="8 9">
    <name type="scientific">Pectobacterium bacteriophage PM2</name>
    <dbReference type="NCBI Taxonomy" id="1429794"/>
    <lineage>
        <taxon>Viruses</taxon>
        <taxon>Duplodnaviria</taxon>
        <taxon>Heunggongvirae</taxon>
        <taxon>Uroviricota</taxon>
        <taxon>Caudoviricetes</taxon>
        <taxon>Pantevenvirales</taxon>
        <taxon>Straboviridae</taxon>
        <taxon>Tevenvirinae</taxon>
        <taxon>Mosugukvirus</taxon>
        <taxon>Mosugukvirus pm2</taxon>
    </lineage>
</organism>
<dbReference type="KEGG" id="vg:26638092"/>
<dbReference type="GO" id="GO:0042245">
    <property type="term" value="P:RNA repair"/>
    <property type="evidence" value="ECO:0007669"/>
    <property type="project" value="UniProtKB-UniRule"/>
</dbReference>
<feature type="domain" description="RNA ligase" evidence="6">
    <location>
        <begin position="30"/>
        <end position="227"/>
    </location>
</feature>
<dbReference type="InterPro" id="IPR021122">
    <property type="entry name" value="RNA_ligase_dom_REL/Rnl2"/>
</dbReference>
<dbReference type="GO" id="GO:0046872">
    <property type="term" value="F:metal ion binding"/>
    <property type="evidence" value="ECO:0007669"/>
    <property type="project" value="UniProtKB-UniRule"/>
</dbReference>